<evidence type="ECO:0000256" key="2">
    <source>
        <dbReference type="ARBA" id="ARBA00022840"/>
    </source>
</evidence>
<name>A0A067F4V9_CITSI</name>
<dbReference type="PROSITE" id="PS50011">
    <property type="entry name" value="PROTEIN_KINASE_DOM"/>
    <property type="match status" value="1"/>
</dbReference>
<gene>
    <name evidence="6" type="ORF">CISIN_1g044995mg</name>
</gene>
<comment type="catalytic activity">
    <reaction evidence="3">
        <text>L-seryl-[protein] + ATP = O-phospho-L-seryl-[protein] + ADP + H(+)</text>
        <dbReference type="Rhea" id="RHEA:17989"/>
        <dbReference type="Rhea" id="RHEA-COMP:9863"/>
        <dbReference type="Rhea" id="RHEA-COMP:11604"/>
        <dbReference type="ChEBI" id="CHEBI:15378"/>
        <dbReference type="ChEBI" id="CHEBI:29999"/>
        <dbReference type="ChEBI" id="CHEBI:30616"/>
        <dbReference type="ChEBI" id="CHEBI:83421"/>
        <dbReference type="ChEBI" id="CHEBI:456216"/>
    </reaction>
</comment>
<dbReference type="Pfam" id="PF00069">
    <property type="entry name" value="Pkinase"/>
    <property type="match status" value="1"/>
</dbReference>
<keyword evidence="1" id="KW-0547">Nucleotide-binding</keyword>
<dbReference type="Gene3D" id="1.10.510.10">
    <property type="entry name" value="Transferase(Phosphotransferase) domain 1"/>
    <property type="match status" value="1"/>
</dbReference>
<evidence type="ECO:0000256" key="4">
    <source>
        <dbReference type="ARBA" id="ARBA00047951"/>
    </source>
</evidence>
<dbReference type="PANTHER" id="PTHR27005:SF521">
    <property type="entry name" value="WALL-ASSOCIATED RECEPTOR KINASE-LIKE 6"/>
    <property type="match status" value="1"/>
</dbReference>
<keyword evidence="2" id="KW-0067">ATP-binding</keyword>
<dbReference type="InterPro" id="IPR011009">
    <property type="entry name" value="Kinase-like_dom_sf"/>
</dbReference>
<proteinExistence type="predicted"/>
<dbReference type="GO" id="GO:0005886">
    <property type="term" value="C:plasma membrane"/>
    <property type="evidence" value="ECO:0000318"/>
    <property type="project" value="GO_Central"/>
</dbReference>
<reference evidence="6 7" key="1">
    <citation type="submission" date="2014-04" db="EMBL/GenBank/DDBJ databases">
        <authorList>
            <consortium name="International Citrus Genome Consortium"/>
            <person name="Gmitter F."/>
            <person name="Chen C."/>
            <person name="Farmerie W."/>
            <person name="Harkins T."/>
            <person name="Desany B."/>
            <person name="Mohiuddin M."/>
            <person name="Kodira C."/>
            <person name="Borodovsky M."/>
            <person name="Lomsadze A."/>
            <person name="Burns P."/>
            <person name="Jenkins J."/>
            <person name="Prochnik S."/>
            <person name="Shu S."/>
            <person name="Chapman J."/>
            <person name="Pitluck S."/>
            <person name="Schmutz J."/>
            <person name="Rokhsar D."/>
        </authorList>
    </citation>
    <scope>NUCLEOTIDE SEQUENCE</scope>
</reference>
<accession>A0A067F4V9</accession>
<dbReference type="GO" id="GO:0007166">
    <property type="term" value="P:cell surface receptor signaling pathway"/>
    <property type="evidence" value="ECO:0000318"/>
    <property type="project" value="GO_Central"/>
</dbReference>
<evidence type="ECO:0000313" key="7">
    <source>
        <dbReference type="Proteomes" id="UP000027120"/>
    </source>
</evidence>
<evidence type="ECO:0000313" key="6">
    <source>
        <dbReference type="EMBL" id="KDO58196.1"/>
    </source>
</evidence>
<keyword evidence="7" id="KW-1185">Reference proteome</keyword>
<dbReference type="GO" id="GO:0005524">
    <property type="term" value="F:ATP binding"/>
    <property type="evidence" value="ECO:0007669"/>
    <property type="project" value="UniProtKB-KW"/>
</dbReference>
<dbReference type="InterPro" id="IPR045274">
    <property type="entry name" value="WAK-like"/>
</dbReference>
<dbReference type="Gene3D" id="3.30.200.20">
    <property type="entry name" value="Phosphorylase Kinase, domain 1"/>
    <property type="match status" value="2"/>
</dbReference>
<feature type="domain" description="Protein kinase" evidence="5">
    <location>
        <begin position="1"/>
        <end position="288"/>
    </location>
</feature>
<dbReference type="PROSITE" id="PS00108">
    <property type="entry name" value="PROTEIN_KINASE_ST"/>
    <property type="match status" value="1"/>
</dbReference>
<dbReference type="GO" id="GO:0004672">
    <property type="term" value="F:protein kinase activity"/>
    <property type="evidence" value="ECO:0007669"/>
    <property type="project" value="InterPro"/>
</dbReference>
<feature type="non-terminal residue" evidence="6">
    <location>
        <position position="1"/>
    </location>
</feature>
<evidence type="ECO:0000256" key="3">
    <source>
        <dbReference type="ARBA" id="ARBA00047558"/>
    </source>
</evidence>
<dbReference type="AlphaFoldDB" id="A0A067F4V9"/>
<evidence type="ECO:0000256" key="1">
    <source>
        <dbReference type="ARBA" id="ARBA00022741"/>
    </source>
</evidence>
<dbReference type="SMR" id="A0A067F4V9"/>
<protein>
    <recommendedName>
        <fullName evidence="5">Protein kinase domain-containing protein</fullName>
    </recommendedName>
</protein>
<dbReference type="Proteomes" id="UP000027120">
    <property type="component" value="Unassembled WGS sequence"/>
</dbReference>
<dbReference type="PANTHER" id="PTHR27005">
    <property type="entry name" value="WALL-ASSOCIATED RECEPTOR KINASE-LIKE 21"/>
    <property type="match status" value="1"/>
</dbReference>
<dbReference type="SUPFAM" id="SSF56112">
    <property type="entry name" value="Protein kinase-like (PK-like)"/>
    <property type="match status" value="1"/>
</dbReference>
<dbReference type="EMBL" id="KK784952">
    <property type="protein sequence ID" value="KDO58196.1"/>
    <property type="molecule type" value="Genomic_DNA"/>
</dbReference>
<comment type="catalytic activity">
    <reaction evidence="4">
        <text>L-threonyl-[protein] + ATP = O-phospho-L-threonyl-[protein] + ADP + H(+)</text>
        <dbReference type="Rhea" id="RHEA:46608"/>
        <dbReference type="Rhea" id="RHEA-COMP:11060"/>
        <dbReference type="Rhea" id="RHEA-COMP:11605"/>
        <dbReference type="ChEBI" id="CHEBI:15378"/>
        <dbReference type="ChEBI" id="CHEBI:30013"/>
        <dbReference type="ChEBI" id="CHEBI:30616"/>
        <dbReference type="ChEBI" id="CHEBI:61977"/>
        <dbReference type="ChEBI" id="CHEBI:456216"/>
    </reaction>
</comment>
<sequence length="288" mass="32111">TIKKTKLFISNELEKATDSFNVNRILGQGGQDIVYKGMAKVEKFINEVVIQSQINHINVVKLIGCCLETKYMHDQNKELPFTWEMQLRISIEASGTMSYLHLSASVPIYHRDIKSTNILLDDKYCAKVSNFGTSRSRAVDQTHITTQVHGTFGYLNPDDVCSFGVVLVELLTGAKPIRFTTFEEDKNITVAKHAKRCLNPSGKKRPAMKEVASELAGIKAWNGASNVMEEGILGRAPTVGGTFKPVPQPRLEVPARTGRHRFSQQMRLPCDSNWGANPVKPNNYCVSQ</sequence>
<organism evidence="6 7">
    <name type="scientific">Citrus sinensis</name>
    <name type="common">Sweet orange</name>
    <name type="synonym">Citrus aurantium var. sinensis</name>
    <dbReference type="NCBI Taxonomy" id="2711"/>
    <lineage>
        <taxon>Eukaryota</taxon>
        <taxon>Viridiplantae</taxon>
        <taxon>Streptophyta</taxon>
        <taxon>Embryophyta</taxon>
        <taxon>Tracheophyta</taxon>
        <taxon>Spermatophyta</taxon>
        <taxon>Magnoliopsida</taxon>
        <taxon>eudicotyledons</taxon>
        <taxon>Gunneridae</taxon>
        <taxon>Pentapetalae</taxon>
        <taxon>rosids</taxon>
        <taxon>malvids</taxon>
        <taxon>Sapindales</taxon>
        <taxon>Rutaceae</taxon>
        <taxon>Aurantioideae</taxon>
        <taxon>Citrus</taxon>
    </lineage>
</organism>
<dbReference type="SMART" id="SM00220">
    <property type="entry name" value="S_TKc"/>
    <property type="match status" value="1"/>
</dbReference>
<dbReference type="InterPro" id="IPR000719">
    <property type="entry name" value="Prot_kinase_dom"/>
</dbReference>
<evidence type="ECO:0000259" key="5">
    <source>
        <dbReference type="PROSITE" id="PS50011"/>
    </source>
</evidence>
<dbReference type="InterPro" id="IPR008271">
    <property type="entry name" value="Ser/Thr_kinase_AS"/>
</dbReference>